<evidence type="ECO:0000313" key="8">
    <source>
        <dbReference type="Proteomes" id="UP000637769"/>
    </source>
</evidence>
<evidence type="ECO:0000313" key="7">
    <source>
        <dbReference type="EMBL" id="GGC23225.1"/>
    </source>
</evidence>
<feature type="domain" description="Helicase C-terminal" evidence="6">
    <location>
        <begin position="223"/>
        <end position="376"/>
    </location>
</feature>
<dbReference type="Proteomes" id="UP000637769">
    <property type="component" value="Unassembled WGS sequence"/>
</dbReference>
<dbReference type="InterPro" id="IPR050699">
    <property type="entry name" value="RNA-DNA_Helicase"/>
</dbReference>
<dbReference type="SUPFAM" id="SSF52540">
    <property type="entry name" value="P-loop containing nucleoside triphosphate hydrolases"/>
    <property type="match status" value="2"/>
</dbReference>
<dbReference type="PANTHER" id="PTHR12131:SF1">
    <property type="entry name" value="ATP-DEPENDENT RNA HELICASE SUPV3L1, MITOCHONDRIAL-RELATED"/>
    <property type="match status" value="1"/>
</dbReference>
<keyword evidence="3" id="KW-0347">Helicase</keyword>
<dbReference type="Gene3D" id="3.40.50.300">
    <property type="entry name" value="P-loop containing nucleotide triphosphate hydrolases"/>
    <property type="match status" value="2"/>
</dbReference>
<reference evidence="8" key="1">
    <citation type="journal article" date="2019" name="Int. J. Syst. Evol. Microbiol.">
        <title>The Global Catalogue of Microorganisms (GCM) 10K type strain sequencing project: providing services to taxonomists for standard genome sequencing and annotation.</title>
        <authorList>
            <consortium name="The Broad Institute Genomics Platform"/>
            <consortium name="The Broad Institute Genome Sequencing Center for Infectious Disease"/>
            <person name="Wu L."/>
            <person name="Ma J."/>
        </authorList>
    </citation>
    <scope>NUCLEOTIDE SEQUENCE [LARGE SCALE GENOMIC DNA]</scope>
    <source>
        <strain evidence="8">CCM 7132</strain>
    </source>
</reference>
<keyword evidence="2" id="KW-0378">Hydrolase</keyword>
<evidence type="ECO:0000259" key="6">
    <source>
        <dbReference type="PROSITE" id="PS51194"/>
    </source>
</evidence>
<evidence type="ECO:0000256" key="3">
    <source>
        <dbReference type="ARBA" id="ARBA00022806"/>
    </source>
</evidence>
<keyword evidence="4" id="KW-0067">ATP-binding</keyword>
<evidence type="ECO:0000256" key="5">
    <source>
        <dbReference type="SAM" id="MobiDB-lite"/>
    </source>
</evidence>
<evidence type="ECO:0000256" key="2">
    <source>
        <dbReference type="ARBA" id="ARBA00022801"/>
    </source>
</evidence>
<evidence type="ECO:0000256" key="4">
    <source>
        <dbReference type="ARBA" id="ARBA00022840"/>
    </source>
</evidence>
<dbReference type="InterPro" id="IPR001650">
    <property type="entry name" value="Helicase_C-like"/>
</dbReference>
<evidence type="ECO:0000256" key="1">
    <source>
        <dbReference type="ARBA" id="ARBA00022741"/>
    </source>
</evidence>
<dbReference type="InterPro" id="IPR055206">
    <property type="entry name" value="DEXQc_SUV3"/>
</dbReference>
<name>A0ABQ1LDW0_9PROT</name>
<proteinExistence type="predicted"/>
<comment type="caution">
    <text evidence="7">The sequence shown here is derived from an EMBL/GenBank/DDBJ whole genome shotgun (WGS) entry which is preliminary data.</text>
</comment>
<dbReference type="EMBL" id="BMCH01000001">
    <property type="protein sequence ID" value="GGC23225.1"/>
    <property type="molecule type" value="Genomic_DNA"/>
</dbReference>
<dbReference type="InterPro" id="IPR027417">
    <property type="entry name" value="P-loop_NTPase"/>
</dbReference>
<dbReference type="Pfam" id="PF22527">
    <property type="entry name" value="DEXQc_Suv3"/>
    <property type="match status" value="1"/>
</dbReference>
<dbReference type="PROSITE" id="PS51194">
    <property type="entry name" value="HELICASE_CTER"/>
    <property type="match status" value="1"/>
</dbReference>
<sequence>MNAEQAAEILIRQNDMHGSRLVGRIHQTELFRIAHSHRPFAVIHDPTAGLSELCQSQERLAIPALMHKHRSMKTQHHVMPRRVRAVLGPTNTGKTHYALERLLAHESGVIGFPLRLLARENYERMVRLKGARHVALITGEEKIVPPDARWFSCTTEAMPLTRKVEFVAVDEIQLSSDPDRGHVFTDRLLNARGNVETLFLGAETIRPLLQRLVPGIEIDTRPRLSSLVHTGHTKLSRLPARSAIVAFSAAEVYAIAEIIRRRRGGCAIIMGQLSPRTRNAQVELYQNKDVDYLVATDAIGMGLNMDVNHVALASLTKFDGASLRPLTAQECAQIAGRAGRGMKDGTFGTTAEARTMSEALVDAIEAHRFDPIERISWRNAALDLASPDALLASLNAAPPRRGLVAGRPASDVLTLESLSGERDIRDAARGKKATSLLWEVCQIPDFRKLGDDSHVRLCHRLFVHLLNEGGIPAQWFEAHIAGFSRLEGDIDTLMHRLTGIRVCAYVAARTEWSDRAQHWQERTREVEDLLSDALHERLTARFVDRRATSLLRRLDSDGARDLLSAVTKDGQVIVEGHAVGTIEGFTLKPDREEALPEKKLMLRAGRRALLHEIPRRVQALVASPDSDFALDSHNGMLSWQGVIIARLARGTTLLDPSIQILGGEFSDTRQRDLVQERLHGFVRAMLRETLAPLYTLAATPHPSPALRGLTHRLMEYGGVAPLLPAEPGSHGQQMIGHLRRLGINFCPFGVFMPSLLKPVPMALRSLLLSLWHRTARPDVNASQITLQAPYNAVLAPLGWVNAGALWLRLDRVERLLGDLHRLTRSGPRPLPDDFASRHGLGKKQIGDILLALGIRLRQAAPLPANQFGPVAPPMLLGAARRQEARRKKGKEPSKPQGFVKDSPFAALAALTLRSGQT</sequence>
<dbReference type="PANTHER" id="PTHR12131">
    <property type="entry name" value="ATP-DEPENDENT RNA AND DNA HELICASE"/>
    <property type="match status" value="1"/>
</dbReference>
<dbReference type="Pfam" id="PF00271">
    <property type="entry name" value="Helicase_C"/>
    <property type="match status" value="1"/>
</dbReference>
<protein>
    <recommendedName>
        <fullName evidence="6">Helicase C-terminal domain-containing protein</fullName>
    </recommendedName>
</protein>
<gene>
    <name evidence="7" type="ORF">GCM10007207_05650</name>
</gene>
<keyword evidence="1" id="KW-0547">Nucleotide-binding</keyword>
<dbReference type="SMART" id="SM00490">
    <property type="entry name" value="HELICc"/>
    <property type="match status" value="1"/>
</dbReference>
<organism evidence="7 8">
    <name type="scientific">Asaia siamensis</name>
    <dbReference type="NCBI Taxonomy" id="110479"/>
    <lineage>
        <taxon>Bacteria</taxon>
        <taxon>Pseudomonadati</taxon>
        <taxon>Pseudomonadota</taxon>
        <taxon>Alphaproteobacteria</taxon>
        <taxon>Acetobacterales</taxon>
        <taxon>Acetobacteraceae</taxon>
        <taxon>Asaia</taxon>
    </lineage>
</organism>
<feature type="region of interest" description="Disordered" evidence="5">
    <location>
        <begin position="879"/>
        <end position="899"/>
    </location>
</feature>
<keyword evidence="8" id="KW-1185">Reference proteome</keyword>
<accession>A0ABQ1LDW0</accession>